<dbReference type="GO" id="GO:0004518">
    <property type="term" value="F:nuclease activity"/>
    <property type="evidence" value="ECO:0007669"/>
    <property type="project" value="UniProtKB-KW"/>
</dbReference>
<keyword evidence="6" id="KW-0378">Hydrolase</keyword>
<proteinExistence type="inferred from homology"/>
<gene>
    <name evidence="10" type="primary">CSON015370</name>
</gene>
<evidence type="ECO:0000256" key="3">
    <source>
        <dbReference type="ARBA" id="ARBA00006958"/>
    </source>
</evidence>
<comment type="subcellular location">
    <subcellularLocation>
        <location evidence="2">Nucleus</location>
    </subcellularLocation>
</comment>
<keyword evidence="7" id="KW-0539">Nucleus</keyword>
<evidence type="ECO:0000259" key="8">
    <source>
        <dbReference type="Pfam" id="PF13359"/>
    </source>
</evidence>
<dbReference type="GO" id="GO:0016787">
    <property type="term" value="F:hydrolase activity"/>
    <property type="evidence" value="ECO:0007669"/>
    <property type="project" value="UniProtKB-KW"/>
</dbReference>
<dbReference type="GO" id="GO:0005634">
    <property type="term" value="C:nucleus"/>
    <property type="evidence" value="ECO:0007669"/>
    <property type="project" value="UniProtKB-SubCell"/>
</dbReference>
<dbReference type="InterPro" id="IPR045249">
    <property type="entry name" value="HARBI1-like"/>
</dbReference>
<dbReference type="AlphaFoldDB" id="A0A336LP17"/>
<evidence type="ECO:0000313" key="10">
    <source>
        <dbReference type="EMBL" id="SSX19746.1"/>
    </source>
</evidence>
<dbReference type="PANTHER" id="PTHR22930">
    <property type="match status" value="1"/>
</dbReference>
<evidence type="ECO:0000256" key="4">
    <source>
        <dbReference type="ARBA" id="ARBA00022722"/>
    </source>
</evidence>
<dbReference type="Pfam" id="PF13359">
    <property type="entry name" value="DDE_Tnp_4"/>
    <property type="match status" value="1"/>
</dbReference>
<evidence type="ECO:0000256" key="6">
    <source>
        <dbReference type="ARBA" id="ARBA00022801"/>
    </source>
</evidence>
<comment type="similarity">
    <text evidence="3">Belongs to the HARBI1 family.</text>
</comment>
<reference evidence="9" key="1">
    <citation type="submission" date="2018-04" db="EMBL/GenBank/DDBJ databases">
        <authorList>
            <person name="Go L.Y."/>
            <person name="Mitchell J.A."/>
        </authorList>
    </citation>
    <scope>NUCLEOTIDE SEQUENCE</scope>
    <source>
        <tissue evidence="9">Whole organism</tissue>
    </source>
</reference>
<dbReference type="VEuPathDB" id="VectorBase:CSON015370"/>
<evidence type="ECO:0000256" key="2">
    <source>
        <dbReference type="ARBA" id="ARBA00004123"/>
    </source>
</evidence>
<keyword evidence="4" id="KW-0540">Nuclease</keyword>
<name>A0A336LP17_CULSO</name>
<sequence>MPSSIEELSNVKQKFYKFVRPQGIPNIIGLMDGTHVAINSPGGENAELFRNRKSIFSINVQAVGSYDLTVSDIEARWPGSTHDSYIFDMSFIKMRFQRGEFGNSFLLGDSGYASSSYMLTPLNNPTTPAEIAYQKAHISTRNAVERLSRNSLFYNTYFNLIDVKA</sequence>
<keyword evidence="5" id="KW-0479">Metal-binding</keyword>
<dbReference type="EMBL" id="UFQS01000096">
    <property type="protein sequence ID" value="SSW99366.1"/>
    <property type="molecule type" value="Genomic_DNA"/>
</dbReference>
<dbReference type="EMBL" id="UFQT01000096">
    <property type="protein sequence ID" value="SSX19746.1"/>
    <property type="molecule type" value="Genomic_DNA"/>
</dbReference>
<dbReference type="OMA" id="KWIGRTH"/>
<dbReference type="GO" id="GO:0046872">
    <property type="term" value="F:metal ion binding"/>
    <property type="evidence" value="ECO:0007669"/>
    <property type="project" value="UniProtKB-KW"/>
</dbReference>
<evidence type="ECO:0000256" key="7">
    <source>
        <dbReference type="ARBA" id="ARBA00023242"/>
    </source>
</evidence>
<dbReference type="PANTHER" id="PTHR22930:SF85">
    <property type="entry name" value="GH03217P-RELATED"/>
    <property type="match status" value="1"/>
</dbReference>
<organism evidence="10">
    <name type="scientific">Culicoides sonorensis</name>
    <name type="common">Biting midge</name>
    <dbReference type="NCBI Taxonomy" id="179676"/>
    <lineage>
        <taxon>Eukaryota</taxon>
        <taxon>Metazoa</taxon>
        <taxon>Ecdysozoa</taxon>
        <taxon>Arthropoda</taxon>
        <taxon>Hexapoda</taxon>
        <taxon>Insecta</taxon>
        <taxon>Pterygota</taxon>
        <taxon>Neoptera</taxon>
        <taxon>Endopterygota</taxon>
        <taxon>Diptera</taxon>
        <taxon>Nematocera</taxon>
        <taxon>Chironomoidea</taxon>
        <taxon>Ceratopogonidae</taxon>
        <taxon>Ceratopogoninae</taxon>
        <taxon>Culicoides</taxon>
        <taxon>Monoculicoides</taxon>
    </lineage>
</organism>
<comment type="cofactor">
    <cofactor evidence="1">
        <name>a divalent metal cation</name>
        <dbReference type="ChEBI" id="CHEBI:60240"/>
    </cofactor>
</comment>
<evidence type="ECO:0000256" key="5">
    <source>
        <dbReference type="ARBA" id="ARBA00022723"/>
    </source>
</evidence>
<dbReference type="InterPro" id="IPR027806">
    <property type="entry name" value="HARBI1_dom"/>
</dbReference>
<accession>A0A336LP17</accession>
<reference evidence="10" key="2">
    <citation type="submission" date="2018-07" db="EMBL/GenBank/DDBJ databases">
        <authorList>
            <person name="Quirk P.G."/>
            <person name="Krulwich T.A."/>
        </authorList>
    </citation>
    <scope>NUCLEOTIDE SEQUENCE</scope>
</reference>
<feature type="domain" description="DDE Tnp4" evidence="8">
    <location>
        <begin position="31"/>
        <end position="147"/>
    </location>
</feature>
<protein>
    <submittedName>
        <fullName evidence="10">CSON015370 protein</fullName>
    </submittedName>
</protein>
<evidence type="ECO:0000256" key="1">
    <source>
        <dbReference type="ARBA" id="ARBA00001968"/>
    </source>
</evidence>
<evidence type="ECO:0000313" key="9">
    <source>
        <dbReference type="EMBL" id="SSW99366.1"/>
    </source>
</evidence>